<dbReference type="EMBL" id="GAKP01011921">
    <property type="protein sequence ID" value="JAC47031.1"/>
    <property type="molecule type" value="Transcribed_RNA"/>
</dbReference>
<protein>
    <submittedName>
        <fullName evidence="1">Uncharacterized protein</fullName>
    </submittedName>
</protein>
<dbReference type="OrthoDB" id="7915056at2759"/>
<organism evidence="1">
    <name type="scientific">Bactrocera dorsalis</name>
    <name type="common">Oriental fruit fly</name>
    <name type="synonym">Dacus dorsalis</name>
    <dbReference type="NCBI Taxonomy" id="27457"/>
    <lineage>
        <taxon>Eukaryota</taxon>
        <taxon>Metazoa</taxon>
        <taxon>Ecdysozoa</taxon>
        <taxon>Arthropoda</taxon>
        <taxon>Hexapoda</taxon>
        <taxon>Insecta</taxon>
        <taxon>Pterygota</taxon>
        <taxon>Neoptera</taxon>
        <taxon>Endopterygota</taxon>
        <taxon>Diptera</taxon>
        <taxon>Brachycera</taxon>
        <taxon>Muscomorpha</taxon>
        <taxon>Tephritoidea</taxon>
        <taxon>Tephritidae</taxon>
        <taxon>Bactrocera</taxon>
        <taxon>Bactrocera</taxon>
    </lineage>
</organism>
<dbReference type="Gene3D" id="2.40.50.140">
    <property type="entry name" value="Nucleic acid-binding proteins"/>
    <property type="match status" value="1"/>
</dbReference>
<proteinExistence type="predicted"/>
<evidence type="ECO:0000313" key="1">
    <source>
        <dbReference type="EMBL" id="JAC47031.1"/>
    </source>
</evidence>
<sequence>MSGSDCLDVQFSAKCSLKTSDSDNKHLECVPLLLMDVKHCSAASPTLFEAFDAKVLFRTIMVHARIVGKMVPTKNNGHYKFEIDDNTSILPLFIPKKEADILELQRLRNEVFVRKTIKENTDILTALEKLLNKTRKQLDPSRIAVGNKVFVFGRPDLFRDQVGVFGFSWDIDSGCDRRMELAFKDEIIDWYMKIYKTSKR</sequence>
<name>A0A034VUL4_BACDO</name>
<dbReference type="InterPro" id="IPR012340">
    <property type="entry name" value="NA-bd_OB-fold"/>
</dbReference>
<reference evidence="1" key="1">
    <citation type="journal article" date="2014" name="BMC Genomics">
        <title>Characterizing the developmental transcriptome of the oriental fruit fly, Bactrocera dorsalis (Diptera: Tephritidae) through comparative genomic analysis with Drosophila melanogaster utilizing modENCODE datasets.</title>
        <authorList>
            <person name="Geib S.M."/>
            <person name="Calla B."/>
            <person name="Hall B."/>
            <person name="Hou S."/>
            <person name="Manoukis N.C."/>
        </authorList>
    </citation>
    <scope>NUCLEOTIDE SEQUENCE</scope>
    <source>
        <strain evidence="1">Punador</strain>
    </source>
</reference>
<dbReference type="AlphaFoldDB" id="A0A034VUL4"/>
<accession>A0A034VUL4</accession>